<evidence type="ECO:0000256" key="1">
    <source>
        <dbReference type="ARBA" id="ARBA00004604"/>
    </source>
</evidence>
<keyword evidence="8" id="KW-0804">Transcription</keyword>
<dbReference type="EMBL" id="KI517748">
    <property type="protein sequence ID" value="ESQ33034.1"/>
    <property type="molecule type" value="Genomic_DNA"/>
</dbReference>
<keyword evidence="7" id="KW-0238">DNA-binding</keyword>
<dbReference type="KEGG" id="eus:EUTSA_v10004418mg"/>
<dbReference type="GO" id="GO:0001164">
    <property type="term" value="F:RNA polymerase I core promoter sequence-specific DNA binding"/>
    <property type="evidence" value="ECO:0007669"/>
    <property type="project" value="InterPro"/>
</dbReference>
<keyword evidence="4" id="KW-0863">Zinc-finger</keyword>
<evidence type="ECO:0000256" key="8">
    <source>
        <dbReference type="ARBA" id="ARBA00023163"/>
    </source>
</evidence>
<sequence length="375" mass="41883">MMITFQCDALVEKFNVTPLIIGLVGPICLRLVALSGVFDDGWADKAVHDSERRSQGEVRCVKRRNGDKGEPRSFDGKRLVTIWVNQLRKSLPLSSSLAISFLACHKAGAPILPTDIVRWAREGKVPYLSCFLRIQEKMGKRSADCPVEASVMFRPFEVVSAQRLEARAALIVDVIGLPLPPVNLYGIASNYLKRLCISEEKVLDLVSLIRSWSMPSGLYLSKNELRLPTRVCVMSIVIVAVRMIYNINGFGVWERSLGVDICNEADVVSDENDEEVSETKTVAEASEEFDTEELLKNLEANYDVAAESVEYEKDLLSYLSHGKNEVFAGLVEAAADDTYRTVDSLWKGYTKDEVKSCILYGTEKISSKFEYKPFG</sequence>
<dbReference type="PANTHER" id="PTHR31576">
    <property type="entry name" value="TATA BOX-BINDING PROTEIN-ASSOCIATED FACTOR RNA POLYMERASE I SUBUNIT B"/>
    <property type="match status" value="1"/>
</dbReference>
<gene>
    <name evidence="10" type="ORF">EUTSA_v10004418mg</name>
</gene>
<accession>V4KP33</accession>
<evidence type="ECO:0000313" key="11">
    <source>
        <dbReference type="Proteomes" id="UP000030689"/>
    </source>
</evidence>
<evidence type="ECO:0000256" key="6">
    <source>
        <dbReference type="ARBA" id="ARBA00023015"/>
    </source>
</evidence>
<dbReference type="OrthoDB" id="10069252at2759"/>
<dbReference type="GO" id="GO:0008270">
    <property type="term" value="F:zinc ion binding"/>
    <property type="evidence" value="ECO:0007669"/>
    <property type="project" value="UniProtKB-KW"/>
</dbReference>
<dbReference type="OMA" id="MIYNING"/>
<evidence type="ECO:0000256" key="2">
    <source>
        <dbReference type="ARBA" id="ARBA00006899"/>
    </source>
</evidence>
<comment type="subcellular location">
    <subcellularLocation>
        <location evidence="1">Nucleus</location>
        <location evidence="1">Nucleolus</location>
    </subcellularLocation>
</comment>
<dbReference type="InterPro" id="IPR033599">
    <property type="entry name" value="TAF1B/Rrn7"/>
</dbReference>
<proteinExistence type="inferred from homology"/>
<keyword evidence="6" id="KW-0805">Transcription regulation</keyword>
<organism evidence="10 11">
    <name type="scientific">Eutrema salsugineum</name>
    <name type="common">Saltwater cress</name>
    <name type="synonym">Sisymbrium salsugineum</name>
    <dbReference type="NCBI Taxonomy" id="72664"/>
    <lineage>
        <taxon>Eukaryota</taxon>
        <taxon>Viridiplantae</taxon>
        <taxon>Streptophyta</taxon>
        <taxon>Embryophyta</taxon>
        <taxon>Tracheophyta</taxon>
        <taxon>Spermatophyta</taxon>
        <taxon>Magnoliopsida</taxon>
        <taxon>eudicotyledons</taxon>
        <taxon>Gunneridae</taxon>
        <taxon>Pentapetalae</taxon>
        <taxon>rosids</taxon>
        <taxon>malvids</taxon>
        <taxon>Brassicales</taxon>
        <taxon>Brassicaceae</taxon>
        <taxon>Eutremeae</taxon>
        <taxon>Eutrema</taxon>
    </lineage>
</organism>
<name>V4KP33_EUTSA</name>
<evidence type="ECO:0000313" key="10">
    <source>
        <dbReference type="EMBL" id="ESQ33034.1"/>
    </source>
</evidence>
<comment type="similarity">
    <text evidence="2">Belongs to the RRN7/TAF1B family.</text>
</comment>
<keyword evidence="11" id="KW-1185">Reference proteome</keyword>
<evidence type="ECO:0000256" key="3">
    <source>
        <dbReference type="ARBA" id="ARBA00022723"/>
    </source>
</evidence>
<reference evidence="10 11" key="1">
    <citation type="journal article" date="2013" name="Front. Plant Sci.">
        <title>The Reference Genome of the Halophytic Plant Eutrema salsugineum.</title>
        <authorList>
            <person name="Yang R."/>
            <person name="Jarvis D.E."/>
            <person name="Chen H."/>
            <person name="Beilstein M.A."/>
            <person name="Grimwood J."/>
            <person name="Jenkins J."/>
            <person name="Shu S."/>
            <person name="Prochnik S."/>
            <person name="Xin M."/>
            <person name="Ma C."/>
            <person name="Schmutz J."/>
            <person name="Wing R.A."/>
            <person name="Mitchell-Olds T."/>
            <person name="Schumaker K.S."/>
            <person name="Wang X."/>
        </authorList>
    </citation>
    <scope>NUCLEOTIDE SEQUENCE [LARGE SCALE GENOMIC DNA]</scope>
</reference>
<dbReference type="GO" id="GO:0070860">
    <property type="term" value="C:RNA polymerase I core factor complex"/>
    <property type="evidence" value="ECO:0007669"/>
    <property type="project" value="InterPro"/>
</dbReference>
<dbReference type="PANTHER" id="PTHR31576:SF2">
    <property type="entry name" value="TATA BOX-BINDING PROTEIN-ASSOCIATED FACTOR RNA POLYMERASE I SUBUNIT B"/>
    <property type="match status" value="1"/>
</dbReference>
<evidence type="ECO:0000256" key="7">
    <source>
        <dbReference type="ARBA" id="ARBA00023125"/>
    </source>
</evidence>
<evidence type="ECO:0000256" key="9">
    <source>
        <dbReference type="ARBA" id="ARBA00023242"/>
    </source>
</evidence>
<keyword evidence="9" id="KW-0539">Nucleus</keyword>
<dbReference type="Proteomes" id="UP000030689">
    <property type="component" value="Unassembled WGS sequence"/>
</dbReference>
<keyword evidence="3" id="KW-0479">Metal-binding</keyword>
<dbReference type="GO" id="GO:0042790">
    <property type="term" value="P:nucleolar large rRNA transcription by RNA polymerase I"/>
    <property type="evidence" value="ECO:0007669"/>
    <property type="project" value="TreeGrafter"/>
</dbReference>
<dbReference type="eggNOG" id="KOG1988">
    <property type="taxonomic scope" value="Eukaryota"/>
</dbReference>
<dbReference type="STRING" id="72664.V4KP33"/>
<protein>
    <submittedName>
        <fullName evidence="10">Uncharacterized protein</fullName>
    </submittedName>
</protein>
<evidence type="ECO:0000256" key="5">
    <source>
        <dbReference type="ARBA" id="ARBA00022833"/>
    </source>
</evidence>
<evidence type="ECO:0000256" key="4">
    <source>
        <dbReference type="ARBA" id="ARBA00022771"/>
    </source>
</evidence>
<keyword evidence="5" id="KW-0862">Zinc</keyword>
<dbReference type="AlphaFoldDB" id="V4KP33"/>
<dbReference type="Gramene" id="ESQ33034">
    <property type="protein sequence ID" value="ESQ33034"/>
    <property type="gene ID" value="EUTSA_v10004418mg"/>
</dbReference>